<feature type="transmembrane region" description="Helical" evidence="1">
    <location>
        <begin position="259"/>
        <end position="281"/>
    </location>
</feature>
<accession>A0A7W8A7I3</accession>
<dbReference type="Proteomes" id="UP000568380">
    <property type="component" value="Unassembled WGS sequence"/>
</dbReference>
<evidence type="ECO:0000256" key="1">
    <source>
        <dbReference type="SAM" id="Phobius"/>
    </source>
</evidence>
<feature type="transmembrane region" description="Helical" evidence="1">
    <location>
        <begin position="227"/>
        <end position="252"/>
    </location>
</feature>
<evidence type="ECO:0008006" key="4">
    <source>
        <dbReference type="Google" id="ProtNLM"/>
    </source>
</evidence>
<sequence>MSEEPLDADVRAELVRLRDEVAELRGRTGGGRWRAVVSAVLITLGCVLVPLAGVGFWAANEVSDTERYVENVTPLAGDPAIRNAAANRVTGEVMRALDVQAIVGQIAGRLPPRVGDKLKGLSGPMADGVQGFVRDKVGQVIASDTFQTVWVQANRAAHKQLVAVLSGEGSQLLKVNGGAVSLDLGPIIDRVKQKLVASGLGLAASIPELHPTIELFDSAALVTWQRWYSWLITLRWALPVLALILLALGVYVAKSRRRALAGVGIGLMAGMLVLAAALAAFRAASLGSVARHGLDQAAAADLFDTLARFLRGGLRTVLVLGLVIAAAAFFTGPSATAVRTRSALKRAIGVAGSRLNTGRFGAWLARNATVARAGLVALAALVFVFWDRPTGAVVFGITVATLLLLGVVQLLARDP</sequence>
<evidence type="ECO:0000313" key="3">
    <source>
        <dbReference type="Proteomes" id="UP000568380"/>
    </source>
</evidence>
<evidence type="ECO:0000313" key="2">
    <source>
        <dbReference type="EMBL" id="MBB5080076.1"/>
    </source>
</evidence>
<feature type="transmembrane region" description="Helical" evidence="1">
    <location>
        <begin position="392"/>
        <end position="412"/>
    </location>
</feature>
<keyword evidence="1" id="KW-1133">Transmembrane helix</keyword>
<feature type="transmembrane region" description="Helical" evidence="1">
    <location>
        <begin position="317"/>
        <end position="338"/>
    </location>
</feature>
<dbReference type="RefSeq" id="WP_184966181.1">
    <property type="nucleotide sequence ID" value="NZ_JACHIN010000007.1"/>
</dbReference>
<keyword evidence="1" id="KW-0812">Transmembrane</keyword>
<comment type="caution">
    <text evidence="2">The sequence shown here is derived from an EMBL/GenBank/DDBJ whole genome shotgun (WGS) entry which is preliminary data.</text>
</comment>
<keyword evidence="1" id="KW-0472">Membrane</keyword>
<dbReference type="EMBL" id="JACHIN010000007">
    <property type="protein sequence ID" value="MBB5080076.1"/>
    <property type="molecule type" value="Genomic_DNA"/>
</dbReference>
<dbReference type="AlphaFoldDB" id="A0A7W8A7I3"/>
<feature type="transmembrane region" description="Helical" evidence="1">
    <location>
        <begin position="35"/>
        <end position="59"/>
    </location>
</feature>
<reference evidence="2 3" key="1">
    <citation type="submission" date="2020-08" db="EMBL/GenBank/DDBJ databases">
        <title>Genomic Encyclopedia of Type Strains, Phase IV (KMG-IV): sequencing the most valuable type-strain genomes for metagenomic binning, comparative biology and taxonomic classification.</title>
        <authorList>
            <person name="Goeker M."/>
        </authorList>
    </citation>
    <scope>NUCLEOTIDE SEQUENCE [LARGE SCALE GENOMIC DNA]</scope>
    <source>
        <strain evidence="2 3">DSM 45385</strain>
    </source>
</reference>
<feature type="transmembrane region" description="Helical" evidence="1">
    <location>
        <begin position="369"/>
        <end position="386"/>
    </location>
</feature>
<protein>
    <recommendedName>
        <fullName evidence="4">Integral membrane protein</fullName>
    </recommendedName>
</protein>
<proteinExistence type="predicted"/>
<gene>
    <name evidence="2" type="ORF">HNR40_005562</name>
</gene>
<keyword evidence="3" id="KW-1185">Reference proteome</keyword>
<name>A0A7W8A7I3_9ACTN</name>
<organism evidence="2 3">
    <name type="scientific">Nonomuraea endophytica</name>
    <dbReference type="NCBI Taxonomy" id="714136"/>
    <lineage>
        <taxon>Bacteria</taxon>
        <taxon>Bacillati</taxon>
        <taxon>Actinomycetota</taxon>
        <taxon>Actinomycetes</taxon>
        <taxon>Streptosporangiales</taxon>
        <taxon>Streptosporangiaceae</taxon>
        <taxon>Nonomuraea</taxon>
    </lineage>
</organism>